<dbReference type="GO" id="GO:0010041">
    <property type="term" value="P:response to iron(III) ion"/>
    <property type="evidence" value="ECO:0007669"/>
    <property type="project" value="TreeGrafter"/>
</dbReference>
<evidence type="ECO:0000256" key="7">
    <source>
        <dbReference type="ARBA" id="ARBA00023136"/>
    </source>
</evidence>
<evidence type="ECO:0000259" key="10">
    <source>
        <dbReference type="Pfam" id="PF13231"/>
    </source>
</evidence>
<feature type="domain" description="Putative mannosyltransferase YkcA/B-like C-terminal" evidence="11">
    <location>
        <begin position="637"/>
        <end position="719"/>
    </location>
</feature>
<dbReference type="Pfam" id="PF24878">
    <property type="entry name" value="YkcB_C"/>
    <property type="match status" value="1"/>
</dbReference>
<evidence type="ECO:0000256" key="3">
    <source>
        <dbReference type="ARBA" id="ARBA00022676"/>
    </source>
</evidence>
<keyword evidence="4" id="KW-0808">Transferase</keyword>
<comment type="caution">
    <text evidence="12">The sequence shown here is derived from an EMBL/GenBank/DDBJ whole genome shotgun (WGS) entry which is preliminary data.</text>
</comment>
<feature type="transmembrane region" description="Helical" evidence="9">
    <location>
        <begin position="207"/>
        <end position="240"/>
    </location>
</feature>
<feature type="compositionally biased region" description="Gly residues" evidence="8">
    <location>
        <begin position="610"/>
        <end position="626"/>
    </location>
</feature>
<dbReference type="GO" id="GO:0005886">
    <property type="term" value="C:plasma membrane"/>
    <property type="evidence" value="ECO:0007669"/>
    <property type="project" value="UniProtKB-SubCell"/>
</dbReference>
<feature type="compositionally biased region" description="Low complexity" evidence="8">
    <location>
        <begin position="544"/>
        <end position="558"/>
    </location>
</feature>
<reference evidence="12" key="1">
    <citation type="journal article" date="2014" name="Int. J. Syst. Evol. Microbiol.">
        <title>Complete genome sequence of Corynebacterium casei LMG S-19264T (=DSM 44701T), isolated from a smear-ripened cheese.</title>
        <authorList>
            <consortium name="US DOE Joint Genome Institute (JGI-PGF)"/>
            <person name="Walter F."/>
            <person name="Albersmeier A."/>
            <person name="Kalinowski J."/>
            <person name="Ruckert C."/>
        </authorList>
    </citation>
    <scope>NUCLEOTIDE SEQUENCE</scope>
    <source>
        <strain evidence="12">JCM 1480</strain>
    </source>
</reference>
<evidence type="ECO:0000256" key="2">
    <source>
        <dbReference type="ARBA" id="ARBA00022475"/>
    </source>
</evidence>
<feature type="transmembrane region" description="Helical" evidence="9">
    <location>
        <begin position="395"/>
        <end position="415"/>
    </location>
</feature>
<evidence type="ECO:0000313" key="14">
    <source>
        <dbReference type="Proteomes" id="UP000648535"/>
    </source>
</evidence>
<gene>
    <name evidence="12" type="ORF">GCM10009769_26310</name>
    <name evidence="13" type="ORF">JOE58_001833</name>
</gene>
<reference evidence="13 15" key="3">
    <citation type="submission" date="2021-01" db="EMBL/GenBank/DDBJ databases">
        <title>Sequencing the genomes of 1000 actinobacteria strains.</title>
        <authorList>
            <person name="Klenk H.-P."/>
        </authorList>
    </citation>
    <scope>NUCLEOTIDE SEQUENCE [LARGE SCALE GENOMIC DNA]</scope>
    <source>
        <strain evidence="13 15">DSM 20542</strain>
    </source>
</reference>
<dbReference type="RefSeq" id="WP_175328028.1">
    <property type="nucleotide sequence ID" value="NZ_BMOI01000012.1"/>
</dbReference>
<dbReference type="EMBL" id="JAFBCG010000001">
    <property type="protein sequence ID" value="MBM7802582.1"/>
    <property type="molecule type" value="Genomic_DNA"/>
</dbReference>
<feature type="region of interest" description="Disordered" evidence="8">
    <location>
        <begin position="508"/>
        <end position="628"/>
    </location>
</feature>
<dbReference type="InterPro" id="IPR050297">
    <property type="entry name" value="LipidA_mod_glycosyltrf_83"/>
</dbReference>
<feature type="transmembrane region" description="Helical" evidence="9">
    <location>
        <begin position="479"/>
        <end position="501"/>
    </location>
</feature>
<feature type="transmembrane region" description="Helical" evidence="9">
    <location>
        <begin position="422"/>
        <end position="440"/>
    </location>
</feature>
<evidence type="ECO:0000313" key="12">
    <source>
        <dbReference type="EMBL" id="GGL06708.1"/>
    </source>
</evidence>
<feature type="transmembrane region" description="Helical" evidence="9">
    <location>
        <begin position="340"/>
        <end position="359"/>
    </location>
</feature>
<evidence type="ECO:0000256" key="8">
    <source>
        <dbReference type="SAM" id="MobiDB-lite"/>
    </source>
</evidence>
<evidence type="ECO:0000313" key="13">
    <source>
        <dbReference type="EMBL" id="MBM7802582.1"/>
    </source>
</evidence>
<dbReference type="PANTHER" id="PTHR33908:SF3">
    <property type="entry name" value="UNDECAPRENYL PHOSPHATE-ALPHA-4-AMINO-4-DEOXY-L-ARABINOSE ARABINOSYL TRANSFERASE"/>
    <property type="match status" value="1"/>
</dbReference>
<accession>A0A7Y6EK78</accession>
<organism evidence="12 14">
    <name type="scientific">Curtobacterium luteum</name>
    <dbReference type="NCBI Taxonomy" id="33881"/>
    <lineage>
        <taxon>Bacteria</taxon>
        <taxon>Bacillati</taxon>
        <taxon>Actinomycetota</taxon>
        <taxon>Actinomycetes</taxon>
        <taxon>Micrococcales</taxon>
        <taxon>Microbacteriaceae</taxon>
        <taxon>Curtobacterium</taxon>
    </lineage>
</organism>
<proteinExistence type="predicted"/>
<protein>
    <submittedName>
        <fullName evidence="13">4-amino-4-deoxy-L-arabinose transferase-like glycosyltransferase</fullName>
    </submittedName>
</protein>
<keyword evidence="15" id="KW-1185">Reference proteome</keyword>
<keyword evidence="2" id="KW-1003">Cell membrane</keyword>
<dbReference type="AlphaFoldDB" id="A0A7Y6EK78"/>
<feature type="transmembrane region" description="Helical" evidence="9">
    <location>
        <begin position="155"/>
        <end position="176"/>
    </location>
</feature>
<feature type="transmembrane region" description="Helical" evidence="9">
    <location>
        <begin position="43"/>
        <end position="61"/>
    </location>
</feature>
<dbReference type="InterPro" id="IPR056785">
    <property type="entry name" value="YkcA/B-like_C"/>
</dbReference>
<evidence type="ECO:0000256" key="4">
    <source>
        <dbReference type="ARBA" id="ARBA00022679"/>
    </source>
</evidence>
<feature type="transmembrane region" description="Helical" evidence="9">
    <location>
        <begin position="116"/>
        <end position="143"/>
    </location>
</feature>
<dbReference type="Pfam" id="PF13231">
    <property type="entry name" value="PMT_2"/>
    <property type="match status" value="1"/>
</dbReference>
<comment type="subcellular location">
    <subcellularLocation>
        <location evidence="1">Cell membrane</location>
        <topology evidence="1">Multi-pass membrane protein</topology>
    </subcellularLocation>
</comment>
<keyword evidence="7 9" id="KW-0472">Membrane</keyword>
<feature type="transmembrane region" description="Helical" evidence="9">
    <location>
        <begin position="371"/>
        <end position="389"/>
    </location>
</feature>
<evidence type="ECO:0000256" key="1">
    <source>
        <dbReference type="ARBA" id="ARBA00004651"/>
    </source>
</evidence>
<evidence type="ECO:0000256" key="6">
    <source>
        <dbReference type="ARBA" id="ARBA00022989"/>
    </source>
</evidence>
<dbReference type="Proteomes" id="UP000648535">
    <property type="component" value="Unassembled WGS sequence"/>
</dbReference>
<feature type="domain" description="Glycosyltransferase RgtA/B/C/D-like" evidence="10">
    <location>
        <begin position="101"/>
        <end position="265"/>
    </location>
</feature>
<feature type="transmembrane region" description="Helical" evidence="9">
    <location>
        <begin position="252"/>
        <end position="273"/>
    </location>
</feature>
<feature type="transmembrane region" description="Helical" evidence="9">
    <location>
        <begin position="452"/>
        <end position="472"/>
    </location>
</feature>
<feature type="compositionally biased region" description="Basic and acidic residues" evidence="8">
    <location>
        <begin position="9"/>
        <end position="24"/>
    </location>
</feature>
<dbReference type="GO" id="GO:0016763">
    <property type="term" value="F:pentosyltransferase activity"/>
    <property type="evidence" value="ECO:0007669"/>
    <property type="project" value="TreeGrafter"/>
</dbReference>
<dbReference type="EMBL" id="BMOI01000012">
    <property type="protein sequence ID" value="GGL06708.1"/>
    <property type="molecule type" value="Genomic_DNA"/>
</dbReference>
<dbReference type="PANTHER" id="PTHR33908">
    <property type="entry name" value="MANNOSYLTRANSFERASE YKCB-RELATED"/>
    <property type="match status" value="1"/>
</dbReference>
<keyword evidence="5 9" id="KW-0812">Transmembrane</keyword>
<evidence type="ECO:0000313" key="15">
    <source>
        <dbReference type="Proteomes" id="UP000746584"/>
    </source>
</evidence>
<name>A0A7Y6EK78_9MICO</name>
<feature type="compositionally biased region" description="Gly residues" evidence="8">
    <location>
        <begin position="559"/>
        <end position="570"/>
    </location>
</feature>
<feature type="region of interest" description="Disordered" evidence="8">
    <location>
        <begin position="1"/>
        <end position="24"/>
    </location>
</feature>
<dbReference type="GO" id="GO:0009103">
    <property type="term" value="P:lipopolysaccharide biosynthetic process"/>
    <property type="evidence" value="ECO:0007669"/>
    <property type="project" value="UniProtKB-ARBA"/>
</dbReference>
<evidence type="ECO:0000256" key="5">
    <source>
        <dbReference type="ARBA" id="ARBA00022692"/>
    </source>
</evidence>
<evidence type="ECO:0000256" key="9">
    <source>
        <dbReference type="SAM" id="Phobius"/>
    </source>
</evidence>
<feature type="compositionally biased region" description="Gly residues" evidence="8">
    <location>
        <begin position="520"/>
        <end position="543"/>
    </location>
</feature>
<keyword evidence="6 9" id="KW-1133">Transmembrane helix</keyword>
<keyword evidence="3" id="KW-0328">Glycosyltransferase</keyword>
<sequence>MTTFPTPVTDRRERAHPEGATASRDRRPPLARLFLGEREDARWLRPAFWALLALTAVVYLWDLSISGYANSFYAAAVQAGTKSWEAFFFGSLDSSNFITVDKPPASLWVMVLSARLFGFSSFSLLLPQALMAVGSVALVWGTVRRTLARLGATTANVGALLAGFVVAATPAAALMFRFDNPDALLVLLMTAGAYCTVRALPRGSWKWIALAGVALGFAFLTKMLQGLLVLPAFGLVYLVAARTSWGKRAIGLGIAAVSLVVSAGWWVVAVWLWPAESRPYIGGSTNNTVLDLVFGYNGLGRIFGGSGNGGGGMGGGTAGSSFGGSTGLDRLFSSEMGLEISWLLPAALLALVLGLVLVGRRHLGDPVRVGLVLWGGWLVVTGLVFSYMSGTIHPYYTVALAPAIAGLVGTGGALMWSERGRVTARLGLAGMIGITASWGFCLLNENPTWLPWLRWVVLIGGLLSTAAILVGNVPTLRKLVTVGVLAGTLFGLTGTTAYALATTTVAHSGSIPSVGPSGSSSGGMGGGTGGGQPGGAGGPGGSASGSESDSSDSSDGSQQGPGGTPLGGTSGEAPEGTTGEAPSMPDGTSGDQDGTGTQEGSDGATSDGESGTGLQAGGGAMGGGGASTSSALQKLLEATDTTWAAAVDGSQSAAQLELDTDTAVMAIGGWSSDPTPTLAEFKAYVAEGKIAYYISSGTGGGMGGGSSTASAIQEWVEANYSSTTVGGSTVYDLSATK</sequence>
<dbReference type="InterPro" id="IPR038731">
    <property type="entry name" value="RgtA/B/C-like"/>
</dbReference>
<feature type="compositionally biased region" description="Low complexity" evidence="8">
    <location>
        <begin position="586"/>
        <end position="603"/>
    </location>
</feature>
<dbReference type="Proteomes" id="UP000746584">
    <property type="component" value="Unassembled WGS sequence"/>
</dbReference>
<feature type="compositionally biased region" description="Low complexity" evidence="8">
    <location>
        <begin position="508"/>
        <end position="519"/>
    </location>
</feature>
<evidence type="ECO:0000259" key="11">
    <source>
        <dbReference type="Pfam" id="PF24878"/>
    </source>
</evidence>
<reference evidence="12" key="2">
    <citation type="submission" date="2020-09" db="EMBL/GenBank/DDBJ databases">
        <authorList>
            <person name="Sun Q."/>
            <person name="Ohkuma M."/>
        </authorList>
    </citation>
    <scope>NUCLEOTIDE SEQUENCE</scope>
    <source>
        <strain evidence="12">JCM 1480</strain>
    </source>
</reference>